<protein>
    <submittedName>
        <fullName evidence="1">Uncharacterized protein</fullName>
    </submittedName>
</protein>
<accession>A0A8S0T5F4</accession>
<dbReference type="AlphaFoldDB" id="A0A8S0T5F4"/>
<dbReference type="EMBL" id="CACTIH010005648">
    <property type="protein sequence ID" value="CAA2999718.1"/>
    <property type="molecule type" value="Genomic_DNA"/>
</dbReference>
<reference evidence="1 2" key="1">
    <citation type="submission" date="2019-12" db="EMBL/GenBank/DDBJ databases">
        <authorList>
            <person name="Alioto T."/>
            <person name="Alioto T."/>
            <person name="Gomez Garrido J."/>
        </authorList>
    </citation>
    <scope>NUCLEOTIDE SEQUENCE [LARGE SCALE GENOMIC DNA]</scope>
</reference>
<name>A0A8S0T5F4_OLEEU</name>
<dbReference type="Proteomes" id="UP000594638">
    <property type="component" value="Unassembled WGS sequence"/>
</dbReference>
<comment type="caution">
    <text evidence="1">The sequence shown here is derived from an EMBL/GenBank/DDBJ whole genome shotgun (WGS) entry which is preliminary data.</text>
</comment>
<dbReference type="Gramene" id="OE9A026657T1">
    <property type="protein sequence ID" value="OE9A026657C1"/>
    <property type="gene ID" value="OE9A026657"/>
</dbReference>
<evidence type="ECO:0000313" key="2">
    <source>
        <dbReference type="Proteomes" id="UP000594638"/>
    </source>
</evidence>
<proteinExistence type="predicted"/>
<feature type="non-terminal residue" evidence="1">
    <location>
        <position position="1"/>
    </location>
</feature>
<sequence>VLEFSIVAKWARGNGDVDGRGCKMVNDEIVVVAKSSDIERPPDGMKDIVLQCALECCMLDRKSLCGLNGRRGL</sequence>
<evidence type="ECO:0000313" key="1">
    <source>
        <dbReference type="EMBL" id="CAA2999718.1"/>
    </source>
</evidence>
<gene>
    <name evidence="1" type="ORF">OLEA9_A026657</name>
</gene>
<organism evidence="1 2">
    <name type="scientific">Olea europaea subsp. europaea</name>
    <dbReference type="NCBI Taxonomy" id="158383"/>
    <lineage>
        <taxon>Eukaryota</taxon>
        <taxon>Viridiplantae</taxon>
        <taxon>Streptophyta</taxon>
        <taxon>Embryophyta</taxon>
        <taxon>Tracheophyta</taxon>
        <taxon>Spermatophyta</taxon>
        <taxon>Magnoliopsida</taxon>
        <taxon>eudicotyledons</taxon>
        <taxon>Gunneridae</taxon>
        <taxon>Pentapetalae</taxon>
        <taxon>asterids</taxon>
        <taxon>lamiids</taxon>
        <taxon>Lamiales</taxon>
        <taxon>Oleaceae</taxon>
        <taxon>Oleeae</taxon>
        <taxon>Olea</taxon>
    </lineage>
</organism>
<keyword evidence="2" id="KW-1185">Reference proteome</keyword>